<evidence type="ECO:0000256" key="5">
    <source>
        <dbReference type="ARBA" id="ARBA00023098"/>
    </source>
</evidence>
<feature type="region of interest" description="Disordered" evidence="7">
    <location>
        <begin position="1"/>
        <end position="36"/>
    </location>
</feature>
<dbReference type="AlphaFoldDB" id="A0A0K9NLZ6"/>
<dbReference type="Proteomes" id="UP000036987">
    <property type="component" value="Unassembled WGS sequence"/>
</dbReference>
<evidence type="ECO:0000256" key="8">
    <source>
        <dbReference type="SAM" id="Phobius"/>
    </source>
</evidence>
<keyword evidence="4 8" id="KW-1133">Transmembrane helix</keyword>
<accession>A0A0K9NLZ6</accession>
<sequence>MEKSNFLETATSTPKTVFDAREESRPSVSNSHPEEVNRVHSIRRRRRHLRAVETSVNDSPISGIIASGRPIGVESQDSSSLLFLIVDFLIKIVLFQIDLLLACVKFLFRFPFLIASVLNDPFRFLNSVRDHGFERGFIIFRDRFVPSLVEWGERQKPLGELAIRIAWACFWSLCVLFVLIGCFLSALLLGSLVMRYIVEEPFELKRDLVFDFTQDSPVAMVPVTSCQDFECGVEFVKGNIENCRKIPMGRKLQLTVFFMLPESEYNQKLGIFQVRAEFLTVNGKVSGSSSHPCMLKYKSSVIRFLETALRSGSLLVGYSSESQYVKLEMKFFTEKEDPTLCVRVFIDRRAEYKAGSGIPELYAASIKLESELPLFKNIVWKWRRTLFIWIGMSFFIFDLLIVLLCFRPLFMSRVVRRRDEI</sequence>
<feature type="transmembrane region" description="Helical" evidence="8">
    <location>
        <begin position="165"/>
        <end position="198"/>
    </location>
</feature>
<keyword evidence="2 8" id="KW-0812">Transmembrane</keyword>
<gene>
    <name evidence="9" type="ORF">ZOSMA_84G00460</name>
</gene>
<evidence type="ECO:0000256" key="6">
    <source>
        <dbReference type="ARBA" id="ARBA00023136"/>
    </source>
</evidence>
<organism evidence="9 10">
    <name type="scientific">Zostera marina</name>
    <name type="common">Eelgrass</name>
    <dbReference type="NCBI Taxonomy" id="29655"/>
    <lineage>
        <taxon>Eukaryota</taxon>
        <taxon>Viridiplantae</taxon>
        <taxon>Streptophyta</taxon>
        <taxon>Embryophyta</taxon>
        <taxon>Tracheophyta</taxon>
        <taxon>Spermatophyta</taxon>
        <taxon>Magnoliopsida</taxon>
        <taxon>Liliopsida</taxon>
        <taxon>Zosteraceae</taxon>
        <taxon>Zostera</taxon>
    </lineage>
</organism>
<evidence type="ECO:0000256" key="1">
    <source>
        <dbReference type="ARBA" id="ARBA00004477"/>
    </source>
</evidence>
<dbReference type="PANTHER" id="PTHR21212">
    <property type="entry name" value="BERNARDINELLI-SEIP CONGENITAL LIPODYSTROPHY 2 HOMOLOG BSCL2 PROTEIN"/>
    <property type="match status" value="1"/>
</dbReference>
<evidence type="ECO:0000313" key="9">
    <source>
        <dbReference type="EMBL" id="KMZ57608.1"/>
    </source>
</evidence>
<evidence type="ECO:0000256" key="4">
    <source>
        <dbReference type="ARBA" id="ARBA00022989"/>
    </source>
</evidence>
<feature type="transmembrane region" description="Helical" evidence="8">
    <location>
        <begin position="386"/>
        <end position="410"/>
    </location>
</feature>
<evidence type="ECO:0000256" key="2">
    <source>
        <dbReference type="ARBA" id="ARBA00022692"/>
    </source>
</evidence>
<reference evidence="10" key="1">
    <citation type="journal article" date="2016" name="Nature">
        <title>The genome of the seagrass Zostera marina reveals angiosperm adaptation to the sea.</title>
        <authorList>
            <person name="Olsen J.L."/>
            <person name="Rouze P."/>
            <person name="Verhelst B."/>
            <person name="Lin Y.-C."/>
            <person name="Bayer T."/>
            <person name="Collen J."/>
            <person name="Dattolo E."/>
            <person name="De Paoli E."/>
            <person name="Dittami S."/>
            <person name="Maumus F."/>
            <person name="Michel G."/>
            <person name="Kersting A."/>
            <person name="Lauritano C."/>
            <person name="Lohaus R."/>
            <person name="Toepel M."/>
            <person name="Tonon T."/>
            <person name="Vanneste K."/>
            <person name="Amirebrahimi M."/>
            <person name="Brakel J."/>
            <person name="Bostroem C."/>
            <person name="Chovatia M."/>
            <person name="Grimwood J."/>
            <person name="Jenkins J.W."/>
            <person name="Jueterbock A."/>
            <person name="Mraz A."/>
            <person name="Stam W.T."/>
            <person name="Tice H."/>
            <person name="Bornberg-Bauer E."/>
            <person name="Green P.J."/>
            <person name="Pearson G.A."/>
            <person name="Procaccini G."/>
            <person name="Duarte C.M."/>
            <person name="Schmutz J."/>
            <person name="Reusch T.B.H."/>
            <person name="Van de Peer Y."/>
        </authorList>
    </citation>
    <scope>NUCLEOTIDE SEQUENCE [LARGE SCALE GENOMIC DNA]</scope>
    <source>
        <strain evidence="10">cv. Finnish</strain>
    </source>
</reference>
<evidence type="ECO:0000256" key="7">
    <source>
        <dbReference type="SAM" id="MobiDB-lite"/>
    </source>
</evidence>
<dbReference type="GO" id="GO:0005789">
    <property type="term" value="C:endoplasmic reticulum membrane"/>
    <property type="evidence" value="ECO:0000318"/>
    <property type="project" value="GO_Central"/>
</dbReference>
<evidence type="ECO:0000313" key="10">
    <source>
        <dbReference type="Proteomes" id="UP000036987"/>
    </source>
</evidence>
<proteinExistence type="predicted"/>
<dbReference type="CDD" id="cd23995">
    <property type="entry name" value="Seipin_BSCL2_like"/>
    <property type="match status" value="1"/>
</dbReference>
<keyword evidence="6 8" id="KW-0472">Membrane</keyword>
<comment type="subcellular location">
    <subcellularLocation>
        <location evidence="1">Endoplasmic reticulum membrane</location>
        <topology evidence="1">Multi-pass membrane protein</topology>
    </subcellularLocation>
</comment>
<comment type="caution">
    <text evidence="9">The sequence shown here is derived from an EMBL/GenBank/DDBJ whole genome shotgun (WGS) entry which is preliminary data.</text>
</comment>
<feature type="compositionally biased region" description="Polar residues" evidence="7">
    <location>
        <begin position="1"/>
        <end position="15"/>
    </location>
</feature>
<dbReference type="OMA" id="EQRAEYM"/>
<dbReference type="GO" id="GO:0019915">
    <property type="term" value="P:lipid storage"/>
    <property type="evidence" value="ECO:0000318"/>
    <property type="project" value="GO_Central"/>
</dbReference>
<dbReference type="OrthoDB" id="3990054at2759"/>
<dbReference type="InterPro" id="IPR009617">
    <property type="entry name" value="Seipin"/>
</dbReference>
<keyword evidence="10" id="KW-1185">Reference proteome</keyword>
<dbReference type="GO" id="GO:0140042">
    <property type="term" value="P:lipid droplet formation"/>
    <property type="evidence" value="ECO:0007669"/>
    <property type="project" value="UniProtKB-ARBA"/>
</dbReference>
<dbReference type="GO" id="GO:0034389">
    <property type="term" value="P:lipid droplet organization"/>
    <property type="evidence" value="ECO:0000318"/>
    <property type="project" value="GO_Central"/>
</dbReference>
<evidence type="ECO:0000256" key="3">
    <source>
        <dbReference type="ARBA" id="ARBA00022824"/>
    </source>
</evidence>
<dbReference type="PANTHER" id="PTHR21212:SF0">
    <property type="entry name" value="SEIPIN"/>
    <property type="match status" value="1"/>
</dbReference>
<dbReference type="GO" id="GO:0006629">
    <property type="term" value="P:lipid metabolic process"/>
    <property type="evidence" value="ECO:0007669"/>
    <property type="project" value="UniProtKB-KW"/>
</dbReference>
<protein>
    <submittedName>
        <fullName evidence="9">Putative adipose-regulatory protein (Seipin)</fullName>
    </submittedName>
</protein>
<keyword evidence="5" id="KW-0443">Lipid metabolism</keyword>
<keyword evidence="3" id="KW-0256">Endoplasmic reticulum</keyword>
<dbReference type="STRING" id="29655.A0A0K9NLZ6"/>
<dbReference type="Pfam" id="PF06775">
    <property type="entry name" value="Seipin"/>
    <property type="match status" value="1"/>
</dbReference>
<dbReference type="EMBL" id="LFYR01002048">
    <property type="protein sequence ID" value="KMZ57608.1"/>
    <property type="molecule type" value="Genomic_DNA"/>
</dbReference>
<name>A0A0K9NLZ6_ZOSMR</name>